<dbReference type="CDD" id="cd08948">
    <property type="entry name" value="5beta-POR_like_SDR_a"/>
    <property type="match status" value="1"/>
</dbReference>
<dbReference type="EMBL" id="ML220180">
    <property type="protein sequence ID" value="TGZ76412.1"/>
    <property type="molecule type" value="Genomic_DNA"/>
</dbReference>
<dbReference type="Pfam" id="PF22917">
    <property type="entry name" value="PRISE"/>
    <property type="match status" value="1"/>
</dbReference>
<evidence type="ECO:0000313" key="3">
    <source>
        <dbReference type="Proteomes" id="UP000298138"/>
    </source>
</evidence>
<dbReference type="Proteomes" id="UP000298138">
    <property type="component" value="Unassembled WGS sequence"/>
</dbReference>
<dbReference type="OrthoDB" id="1731983at2759"/>
<gene>
    <name evidence="2" type="ORF">EX30DRAFT_344923</name>
</gene>
<organism evidence="2 3">
    <name type="scientific">Ascodesmis nigricans</name>
    <dbReference type="NCBI Taxonomy" id="341454"/>
    <lineage>
        <taxon>Eukaryota</taxon>
        <taxon>Fungi</taxon>
        <taxon>Dikarya</taxon>
        <taxon>Ascomycota</taxon>
        <taxon>Pezizomycotina</taxon>
        <taxon>Pezizomycetes</taxon>
        <taxon>Pezizales</taxon>
        <taxon>Ascodesmidaceae</taxon>
        <taxon>Ascodesmis</taxon>
    </lineage>
</organism>
<reference evidence="2 3" key="1">
    <citation type="submission" date="2019-04" db="EMBL/GenBank/DDBJ databases">
        <title>Comparative genomics and transcriptomics to analyze fruiting body development in filamentous ascomycetes.</title>
        <authorList>
            <consortium name="DOE Joint Genome Institute"/>
            <person name="Lutkenhaus R."/>
            <person name="Traeger S."/>
            <person name="Breuer J."/>
            <person name="Kuo A."/>
            <person name="Lipzen A."/>
            <person name="Pangilinan J."/>
            <person name="Dilworth D."/>
            <person name="Sandor L."/>
            <person name="Poggeler S."/>
            <person name="Barry K."/>
            <person name="Grigoriev I.V."/>
            <person name="Nowrousian M."/>
        </authorList>
    </citation>
    <scope>NUCLEOTIDE SEQUENCE [LARGE SCALE GENOMIC DNA]</scope>
    <source>
        <strain evidence="2 3">CBS 389.68</strain>
    </source>
</reference>
<proteinExistence type="predicted"/>
<dbReference type="InterPro" id="IPR036291">
    <property type="entry name" value="NAD(P)-bd_dom_sf"/>
</dbReference>
<dbReference type="STRING" id="341454.A0A4S2MI16"/>
<name>A0A4S2MI16_9PEZI</name>
<sequence>MSMWKSPSKIHTVYSEGPYHGLPTFPDDIKGLTAVVTGGNGISGQAIIRLLLSRPTRWTRIISLSRKPAPPNTPAASPKVEHISVDLLSGTGSIAAALKEGDVKNVDYAFYTAYKENSDNGLWSGQKEMWDENGTMLEDFLIALNKVNGADEEAKEKEARLKRVVLQTGCKHYGVQFGKGAGEVREEDGRCEGKEYEGQLNFYYRQEDILQSYARKYGFDYSIIRPNNIIGTAAGNYMNEAIAIGLYIAVSKALGGPVLFPGTLEKWFNVEAQSSATLNAYIEEWAALTPECANEAFNAINGDSPTWARIWPELLKYYDNPLPSSPKELYDQQFYSASIPEEWAGEKKESPMPAPFDRATHSTSETRISLEKWAKDPKVVDAWYKVRDKHGLDQNVWDGASWAFADGVLGMTHNLMISGAKLRRTGFLGQVDTVENWKQVFQEAGETGLLPKP</sequence>
<protein>
    <recommendedName>
        <fullName evidence="1">PRISE-like Rossmann-fold domain-containing protein</fullName>
    </recommendedName>
</protein>
<evidence type="ECO:0000313" key="2">
    <source>
        <dbReference type="EMBL" id="TGZ76412.1"/>
    </source>
</evidence>
<accession>A0A4S2MI16</accession>
<dbReference type="AlphaFoldDB" id="A0A4S2MI16"/>
<dbReference type="InterPro" id="IPR055222">
    <property type="entry name" value="PRISE-like_Rossmann-fold"/>
</dbReference>
<feature type="domain" description="PRISE-like Rossmann-fold" evidence="1">
    <location>
        <begin position="34"/>
        <end position="318"/>
    </location>
</feature>
<dbReference type="InParanoid" id="A0A4S2MI16"/>
<dbReference type="Gene3D" id="3.40.50.720">
    <property type="entry name" value="NAD(P)-binding Rossmann-like Domain"/>
    <property type="match status" value="1"/>
</dbReference>
<dbReference type="SUPFAM" id="SSF51735">
    <property type="entry name" value="NAD(P)-binding Rossmann-fold domains"/>
    <property type="match status" value="1"/>
</dbReference>
<dbReference type="PANTHER" id="PTHR32487">
    <property type="entry name" value="3-OXO-DELTA(4,5)-STEROID 5-BETA-REDUCTASE"/>
    <property type="match status" value="1"/>
</dbReference>
<dbReference type="PANTHER" id="PTHR32487:SF0">
    <property type="entry name" value="3-OXO-DELTA(4,5)-STEROID 5-BETA-REDUCTASE"/>
    <property type="match status" value="1"/>
</dbReference>
<keyword evidence="3" id="KW-1185">Reference proteome</keyword>
<evidence type="ECO:0000259" key="1">
    <source>
        <dbReference type="Pfam" id="PF22917"/>
    </source>
</evidence>